<sequence>MTDNAHLKAGDPLPMDALLRHGLEQQPFDAVAGDRFLYTDPALDMVVGVLLEHLRNDDSVLLLKGDEGSGKSTQLLRLLSRGAEDMEFCAFKARAGAGFTAVEYTIRQYWNRIADEDDTLPLDELVCKVAASGRRPAVVVDDAHHLEPAVLAELVRLRKEVRRRCDITPGLLLVGEPVMETRLQEAFPPDAPEEPHISVQLRPLTREQTEAYLRQRLQAAGADDPDLLSGNKALEIHQETGGLPARINAEANRHLQGAGADAPPAGMHTSPPEQTPFWKHRMFVPVLAVVLLVAAVSTVVNILSTPDEPLETRELLVLPEPRPLSPPPERAPTPAPEPPAPAPAEVAPADPPPQPVVPDPAPPADPPVVEAPAEPEPDPVPVEPEEPPPVAEAEPPPAAPEPPEVTGELRDASWLQAQPRDHYTVQIMGLSDLQALRRYGREQGIDRELAWFRTTRNGEAWYVLVAGNYPDAEAARASIAELPEAVRRNQPWVRTFGSVQEAMAQAR</sequence>
<name>A0A1V3NC89_9GAMM</name>
<feature type="domain" description="SPOR" evidence="2">
    <location>
        <begin position="417"/>
        <end position="495"/>
    </location>
</feature>
<evidence type="ECO:0000256" key="1">
    <source>
        <dbReference type="SAM" id="MobiDB-lite"/>
    </source>
</evidence>
<dbReference type="AlphaFoldDB" id="A0A1V3NC89"/>
<dbReference type="PROSITE" id="PS51724">
    <property type="entry name" value="SPOR"/>
    <property type="match status" value="1"/>
</dbReference>
<dbReference type="OrthoDB" id="6189127at2"/>
<dbReference type="InterPro" id="IPR049945">
    <property type="entry name" value="AAA_22"/>
</dbReference>
<gene>
    <name evidence="3" type="ORF">B1C78_14210</name>
</gene>
<feature type="compositionally biased region" description="Pro residues" evidence="1">
    <location>
        <begin position="378"/>
        <end position="403"/>
    </location>
</feature>
<evidence type="ECO:0000313" key="3">
    <source>
        <dbReference type="EMBL" id="OOG22719.1"/>
    </source>
</evidence>
<comment type="caution">
    <text evidence="3">The sequence shown here is derived from an EMBL/GenBank/DDBJ whole genome shotgun (WGS) entry which is preliminary data.</text>
</comment>
<dbReference type="Pfam" id="PF05036">
    <property type="entry name" value="SPOR"/>
    <property type="match status" value="1"/>
</dbReference>
<dbReference type="RefSeq" id="WP_077279822.1">
    <property type="nucleotide sequence ID" value="NZ_MVBK01000097.1"/>
</dbReference>
<feature type="compositionally biased region" description="Pro residues" evidence="1">
    <location>
        <begin position="320"/>
        <end position="342"/>
    </location>
</feature>
<dbReference type="InterPro" id="IPR052026">
    <property type="entry name" value="ExeA_AAA_ATPase_DNA-bind"/>
</dbReference>
<evidence type="ECO:0000259" key="2">
    <source>
        <dbReference type="PROSITE" id="PS51724"/>
    </source>
</evidence>
<dbReference type="Pfam" id="PF13401">
    <property type="entry name" value="AAA_22"/>
    <property type="match status" value="1"/>
</dbReference>
<dbReference type="InterPro" id="IPR027417">
    <property type="entry name" value="P-loop_NTPase"/>
</dbReference>
<dbReference type="GO" id="GO:0042834">
    <property type="term" value="F:peptidoglycan binding"/>
    <property type="evidence" value="ECO:0007669"/>
    <property type="project" value="InterPro"/>
</dbReference>
<dbReference type="Proteomes" id="UP000189462">
    <property type="component" value="Unassembled WGS sequence"/>
</dbReference>
<dbReference type="STRING" id="108003.B1C78_14210"/>
<dbReference type="InterPro" id="IPR036680">
    <property type="entry name" value="SPOR-like_sf"/>
</dbReference>
<proteinExistence type="predicted"/>
<protein>
    <submittedName>
        <fullName evidence="3">Sporulation protein</fullName>
    </submittedName>
</protein>
<dbReference type="SUPFAM" id="SSF52540">
    <property type="entry name" value="P-loop containing nucleoside triphosphate hydrolases"/>
    <property type="match status" value="1"/>
</dbReference>
<organism evidence="3 4">
    <name type="scientific">Thioalkalivibrio denitrificans</name>
    <dbReference type="NCBI Taxonomy" id="108003"/>
    <lineage>
        <taxon>Bacteria</taxon>
        <taxon>Pseudomonadati</taxon>
        <taxon>Pseudomonadota</taxon>
        <taxon>Gammaproteobacteria</taxon>
        <taxon>Chromatiales</taxon>
        <taxon>Ectothiorhodospiraceae</taxon>
        <taxon>Thioalkalivibrio</taxon>
    </lineage>
</organism>
<dbReference type="Gene3D" id="3.30.70.1070">
    <property type="entry name" value="Sporulation related repeat"/>
    <property type="match status" value="1"/>
</dbReference>
<evidence type="ECO:0000313" key="4">
    <source>
        <dbReference type="Proteomes" id="UP000189462"/>
    </source>
</evidence>
<reference evidence="3 4" key="1">
    <citation type="submission" date="2017-02" db="EMBL/GenBank/DDBJ databases">
        <title>Genomic diversity within the haloalkaliphilic genus Thioalkalivibrio.</title>
        <authorList>
            <person name="Ahn A.-C."/>
            <person name="Meier-Kolthoff J."/>
            <person name="Overmars L."/>
            <person name="Richter M."/>
            <person name="Woyke T."/>
            <person name="Sorokin D.Y."/>
            <person name="Muyzer G."/>
        </authorList>
    </citation>
    <scope>NUCLEOTIDE SEQUENCE [LARGE SCALE GENOMIC DNA]</scope>
    <source>
        <strain evidence="3 4">ALJD</strain>
    </source>
</reference>
<accession>A0A1V3NC89</accession>
<dbReference type="InterPro" id="IPR007730">
    <property type="entry name" value="SPOR-like_dom"/>
</dbReference>
<dbReference type="PRINTS" id="PR01217">
    <property type="entry name" value="PRICHEXTENSN"/>
</dbReference>
<feature type="compositionally biased region" description="Pro residues" evidence="1">
    <location>
        <begin position="349"/>
        <end position="366"/>
    </location>
</feature>
<keyword evidence="4" id="KW-1185">Reference proteome</keyword>
<dbReference type="PANTHER" id="PTHR35894:SF1">
    <property type="entry name" value="PHOSPHORIBULOKINASE _ URIDINE KINASE FAMILY"/>
    <property type="match status" value="1"/>
</dbReference>
<dbReference type="EMBL" id="MVBK01000097">
    <property type="protein sequence ID" value="OOG22719.1"/>
    <property type="molecule type" value="Genomic_DNA"/>
</dbReference>
<dbReference type="PANTHER" id="PTHR35894">
    <property type="entry name" value="GENERAL SECRETION PATHWAY PROTEIN A-RELATED"/>
    <property type="match status" value="1"/>
</dbReference>
<feature type="region of interest" description="Disordered" evidence="1">
    <location>
        <begin position="318"/>
        <end position="408"/>
    </location>
</feature>
<dbReference type="GO" id="GO:0016887">
    <property type="term" value="F:ATP hydrolysis activity"/>
    <property type="evidence" value="ECO:0007669"/>
    <property type="project" value="InterPro"/>
</dbReference>